<reference evidence="4 5" key="1">
    <citation type="submission" date="2019-09" db="EMBL/GenBank/DDBJ databases">
        <title>Serinicoccus pratensis sp. nov., isolated from meadow soil.</title>
        <authorList>
            <person name="Zhang W."/>
        </authorList>
    </citation>
    <scope>NUCLEOTIDE SEQUENCE [LARGE SCALE GENOMIC DNA]</scope>
    <source>
        <strain evidence="4 5">W204</strain>
    </source>
</reference>
<dbReference type="InterPro" id="IPR050832">
    <property type="entry name" value="Bact_Acetyltransf"/>
</dbReference>
<organism evidence="4 5">
    <name type="scientific">Ornithinimicrobium pratense</name>
    <dbReference type="NCBI Taxonomy" id="2593973"/>
    <lineage>
        <taxon>Bacteria</taxon>
        <taxon>Bacillati</taxon>
        <taxon>Actinomycetota</taxon>
        <taxon>Actinomycetes</taxon>
        <taxon>Micrococcales</taxon>
        <taxon>Ornithinimicrobiaceae</taxon>
        <taxon>Ornithinimicrobium</taxon>
    </lineage>
</organism>
<feature type="domain" description="N-acetyltransferase" evidence="3">
    <location>
        <begin position="1"/>
        <end position="154"/>
    </location>
</feature>
<keyword evidence="2" id="KW-0012">Acyltransferase</keyword>
<evidence type="ECO:0000313" key="4">
    <source>
        <dbReference type="EMBL" id="QFG69150.1"/>
    </source>
</evidence>
<dbReference type="Pfam" id="PF00583">
    <property type="entry name" value="Acetyltransf_1"/>
    <property type="match status" value="1"/>
</dbReference>
<evidence type="ECO:0000259" key="3">
    <source>
        <dbReference type="PROSITE" id="PS51186"/>
    </source>
</evidence>
<dbReference type="Gene3D" id="3.40.630.30">
    <property type="match status" value="1"/>
</dbReference>
<dbReference type="InterPro" id="IPR000182">
    <property type="entry name" value="GNAT_dom"/>
</dbReference>
<name>A0A5J6V588_9MICO</name>
<dbReference type="RefSeq" id="WP_158061533.1">
    <property type="nucleotide sequence ID" value="NZ_CP044427.1"/>
</dbReference>
<dbReference type="SUPFAM" id="SSF55729">
    <property type="entry name" value="Acyl-CoA N-acyltransferases (Nat)"/>
    <property type="match status" value="1"/>
</dbReference>
<gene>
    <name evidence="4" type="primary">rimI</name>
    <name evidence="4" type="ORF">FY030_10930</name>
</gene>
<dbReference type="NCBIfam" id="TIGR01575">
    <property type="entry name" value="rimI"/>
    <property type="match status" value="1"/>
</dbReference>
<keyword evidence="5" id="KW-1185">Reference proteome</keyword>
<evidence type="ECO:0000313" key="5">
    <source>
        <dbReference type="Proteomes" id="UP000326546"/>
    </source>
</evidence>
<evidence type="ECO:0000256" key="1">
    <source>
        <dbReference type="ARBA" id="ARBA00022679"/>
    </source>
</evidence>
<dbReference type="EMBL" id="CP044427">
    <property type="protein sequence ID" value="QFG69150.1"/>
    <property type="molecule type" value="Genomic_DNA"/>
</dbReference>
<protein>
    <submittedName>
        <fullName evidence="4">Ribosomal-protein-alanine N-acetyltransferase</fullName>
    </submittedName>
</protein>
<dbReference type="InterPro" id="IPR016181">
    <property type="entry name" value="Acyl_CoA_acyltransferase"/>
</dbReference>
<evidence type="ECO:0000256" key="2">
    <source>
        <dbReference type="ARBA" id="ARBA00023315"/>
    </source>
</evidence>
<dbReference type="InterPro" id="IPR006464">
    <property type="entry name" value="AcTrfase_RimI/Ard1"/>
</dbReference>
<sequence length="157" mass="16832">MQLREADWRDLAMMAALEREIFPDDAWSEATMWAELAMRPRRAYLVADDGVGGSSLVGYAGLDLAGDVADVMTVAVDPRARGRGLGAALLAGLHGLARDAGSRAVMLEVRADNEPAVGLYGAHGYEVLRTRRGYYGDPAGGPARDALIMRKELDENG</sequence>
<dbReference type="Proteomes" id="UP000326546">
    <property type="component" value="Chromosome"/>
</dbReference>
<accession>A0A5J6V588</accession>
<keyword evidence="1 4" id="KW-0808">Transferase</keyword>
<proteinExistence type="predicted"/>
<dbReference type="PROSITE" id="PS51186">
    <property type="entry name" value="GNAT"/>
    <property type="match status" value="1"/>
</dbReference>
<dbReference type="PANTHER" id="PTHR43877">
    <property type="entry name" value="AMINOALKYLPHOSPHONATE N-ACETYLTRANSFERASE-RELATED-RELATED"/>
    <property type="match status" value="1"/>
</dbReference>
<dbReference type="KEGG" id="serw:FY030_10930"/>
<dbReference type="AlphaFoldDB" id="A0A5J6V588"/>
<dbReference type="OrthoDB" id="529907at2"/>
<dbReference type="GO" id="GO:0008080">
    <property type="term" value="F:N-acetyltransferase activity"/>
    <property type="evidence" value="ECO:0007669"/>
    <property type="project" value="InterPro"/>
</dbReference>